<keyword evidence="3" id="KW-1133">Transmembrane helix</keyword>
<proteinExistence type="predicted"/>
<dbReference type="PANTHER" id="PTHR21461">
    <property type="entry name" value="GLYCOSYLTRANSFERASE FAMILY 92 PROTEIN"/>
    <property type="match status" value="1"/>
</dbReference>
<organism evidence="4 5">
    <name type="scientific">Roseicyclus elongatus DSM 19469</name>
    <dbReference type="NCBI Taxonomy" id="1294273"/>
    <lineage>
        <taxon>Bacteria</taxon>
        <taxon>Pseudomonadati</taxon>
        <taxon>Pseudomonadota</taxon>
        <taxon>Alphaproteobacteria</taxon>
        <taxon>Rhodobacterales</taxon>
        <taxon>Roseobacteraceae</taxon>
        <taxon>Roseicyclus</taxon>
    </lineage>
</organism>
<sequence>MRTAIMACMRDECMFVTEWVAYHRVIGFDDVYVVTNHCSDGTDELCDRLARQGILTHIRNDDHGDSPPQVAALEKVLARAEMDDLRWLLHIDADEFLNIYDGRGLLSDWLPRVDHADAVALIWRLFGDSGRDHWPEGGLQTQILTQAAERARPFTAMQKTMFRPGLFASGNAHMPKKPAHAEVTLANAVGRGLHPGAMYHPTESDHRNAGDGTVNRKRHLPMEGAVINHYAVRTQDLFALKARRGGGMQTRFKSRYTVGARWYRAANVNDIEETLIQRHLPALRLEMQRLRAMDRDIAEIEAAAYARFEQARAQMQAADAAETMPKTGAA</sequence>
<comment type="subcellular location">
    <subcellularLocation>
        <location evidence="1">Membrane</location>
        <topology evidence="1">Single-pass membrane protein</topology>
    </subcellularLocation>
</comment>
<name>W8RNH8_9RHOB</name>
<keyword evidence="2" id="KW-0812">Transmembrane</keyword>
<keyword evidence="3" id="KW-0472">Membrane</keyword>
<dbReference type="EMBL" id="CP004372">
    <property type="protein sequence ID" value="AHM02704.1"/>
    <property type="molecule type" value="Genomic_DNA"/>
</dbReference>
<evidence type="ECO:0000256" key="2">
    <source>
        <dbReference type="ARBA" id="ARBA00022692"/>
    </source>
</evidence>
<evidence type="ECO:0000313" key="4">
    <source>
        <dbReference type="EMBL" id="AHM02704.1"/>
    </source>
</evidence>
<evidence type="ECO:0000256" key="1">
    <source>
        <dbReference type="ARBA" id="ARBA00004167"/>
    </source>
</evidence>
<dbReference type="AlphaFoldDB" id="W8RNH8"/>
<dbReference type="GO" id="GO:0016757">
    <property type="term" value="F:glycosyltransferase activity"/>
    <property type="evidence" value="ECO:0007669"/>
    <property type="project" value="TreeGrafter"/>
</dbReference>
<protein>
    <recommendedName>
        <fullName evidence="6">Glycosyl transferase, group 2 family protein</fullName>
    </recommendedName>
</protein>
<evidence type="ECO:0000256" key="3">
    <source>
        <dbReference type="ARBA" id="ARBA00022989"/>
    </source>
</evidence>
<dbReference type="GO" id="GO:0005737">
    <property type="term" value="C:cytoplasm"/>
    <property type="evidence" value="ECO:0007669"/>
    <property type="project" value="TreeGrafter"/>
</dbReference>
<dbReference type="Proteomes" id="UP000019593">
    <property type="component" value="Chromosome"/>
</dbReference>
<dbReference type="SUPFAM" id="SSF53448">
    <property type="entry name" value="Nucleotide-diphospho-sugar transferases"/>
    <property type="match status" value="1"/>
</dbReference>
<dbReference type="KEGG" id="red:roselon_00249"/>
<dbReference type="HOGENOM" id="CLU_035905_1_0_5"/>
<dbReference type="Pfam" id="PF13704">
    <property type="entry name" value="Glyco_tranf_2_4"/>
    <property type="match status" value="1"/>
</dbReference>
<dbReference type="PANTHER" id="PTHR21461:SF69">
    <property type="entry name" value="GLYCOSYLTRANSFERASE FAMILY 92 PROTEIN"/>
    <property type="match status" value="1"/>
</dbReference>
<gene>
    <name evidence="4" type="ORF">roselon_00249</name>
</gene>
<dbReference type="STRING" id="1294273.roselon_00249"/>
<dbReference type="eggNOG" id="COG0463">
    <property type="taxonomic scope" value="Bacteria"/>
</dbReference>
<dbReference type="InterPro" id="IPR029044">
    <property type="entry name" value="Nucleotide-diphossugar_trans"/>
</dbReference>
<dbReference type="OrthoDB" id="1997677at2"/>
<dbReference type="GO" id="GO:0016020">
    <property type="term" value="C:membrane"/>
    <property type="evidence" value="ECO:0007669"/>
    <property type="project" value="UniProtKB-SubCell"/>
</dbReference>
<reference evidence="4 5" key="1">
    <citation type="submission" date="2013-03" db="EMBL/GenBank/DDBJ databases">
        <authorList>
            <person name="Fiebig A."/>
            <person name="Goeker M."/>
            <person name="Klenk H.-P.P."/>
        </authorList>
    </citation>
    <scope>NUCLEOTIDE SEQUENCE [LARGE SCALE GENOMIC DNA]</scope>
    <source>
        <strain evidence="5">DSM 19469</strain>
    </source>
</reference>
<evidence type="ECO:0008006" key="6">
    <source>
        <dbReference type="Google" id="ProtNLM"/>
    </source>
</evidence>
<keyword evidence="5" id="KW-1185">Reference proteome</keyword>
<evidence type="ECO:0000313" key="5">
    <source>
        <dbReference type="Proteomes" id="UP000019593"/>
    </source>
</evidence>
<accession>W8RNH8</accession>